<protein>
    <submittedName>
        <fullName evidence="1">Uncharacterized protein</fullName>
    </submittedName>
</protein>
<evidence type="ECO:0000313" key="1">
    <source>
        <dbReference type="EMBL" id="QJA49373.1"/>
    </source>
</evidence>
<dbReference type="AlphaFoldDB" id="A0A6H1ZN65"/>
<organism evidence="1">
    <name type="scientific">viral metagenome</name>
    <dbReference type="NCBI Taxonomy" id="1070528"/>
    <lineage>
        <taxon>unclassified sequences</taxon>
        <taxon>metagenomes</taxon>
        <taxon>organismal metagenomes</taxon>
    </lineage>
</organism>
<sequence>MSQPIYNKKLTLPEFSDLSVPPDIAQTSDLQFRAPQPPNVRSMSDYGLMSKAVQDAKAAGVAQMTPEKREHWARLENEYAIERLRRKEKKEAEKKQQNMIMGTGQYVEMGIWTPGQAVQSLKAKGIDYSEEEMAKFLPAFRTKRTPPNVMTVDEYEQKKVLERQQQMAEAMAGQRFRQGEAGITKTIEEASKLSREALPEMEEPIVLGEGEQLLTPAGGLLATGLPKITEEKPDKIVYQTIEGADGRPHRIAINETTGEERDVGVAGTTARGPEPMTNLEKLKEWQDVLNTAQGKEFGQQYMDLKTKEIGTTPALDLKTVELAKRKIQELTEEMTKEKDDEINKAIQSGLLSEEDIAVINQVLMQDPSKIDQILQMIEDRKKRQ</sequence>
<dbReference type="EMBL" id="MT144134">
    <property type="protein sequence ID" value="QJA49373.1"/>
    <property type="molecule type" value="Genomic_DNA"/>
</dbReference>
<accession>A0A6H1ZN65</accession>
<gene>
    <name evidence="1" type="ORF">TM448A01332_0003</name>
</gene>
<name>A0A6H1ZN65_9ZZZZ</name>
<reference evidence="1" key="1">
    <citation type="submission" date="2020-03" db="EMBL/GenBank/DDBJ databases">
        <title>The deep terrestrial virosphere.</title>
        <authorList>
            <person name="Holmfeldt K."/>
            <person name="Nilsson E."/>
            <person name="Simone D."/>
            <person name="Lopez-Fernandez M."/>
            <person name="Wu X."/>
            <person name="de Brujin I."/>
            <person name="Lundin D."/>
            <person name="Andersson A."/>
            <person name="Bertilsson S."/>
            <person name="Dopson M."/>
        </authorList>
    </citation>
    <scope>NUCLEOTIDE SEQUENCE</scope>
    <source>
        <strain evidence="1">TM448A01332</strain>
    </source>
</reference>
<proteinExistence type="predicted"/>